<keyword evidence="2" id="KW-1185">Reference proteome</keyword>
<protein>
    <submittedName>
        <fullName evidence="1">Uncharacterized protein DUF4012</fullName>
    </submittedName>
</protein>
<dbReference type="Pfam" id="PF13196">
    <property type="entry name" value="DUF4012"/>
    <property type="match status" value="1"/>
</dbReference>
<dbReference type="EMBL" id="SHLC01000001">
    <property type="protein sequence ID" value="RZU64362.1"/>
    <property type="molecule type" value="Genomic_DNA"/>
</dbReference>
<dbReference type="AlphaFoldDB" id="A0A4Q8AIR9"/>
<proteinExistence type="predicted"/>
<gene>
    <name evidence="1" type="ORF">EV379_0657</name>
</gene>
<sequence length="575" mass="60071">MFVAGGAWLATKALTAKDALEEAQGLVGTVKDQAGSLDFNGIGQTAERLSVLTDTAVQQTADPVWRAAEYIPVAGANLKAVRQLAESVDSLATDTIAPLAAVASGLSVEALKPVDGKVNLEPIVQLSNAIGPASAAFRQARADVASIEFDGTVSQVSAAGDKLNGMLTTAEPLIDQVEAVLTVAPGMLGADGPRRYVLIFENLAETTALGGTAAALSEVTLDNGAISITRQASSQDFPWRVDNPVIPIDPAVSAVFNGNMYLMLNLATSRPDFPTAAQITSAFWEQDIGGVPDGVISIDPVALSHILGATGPVSLSTGDQLSADNAVALLLNEIYFRYQGEDGPDQTDAFFEEAAKTLFGALTSSSADPKALVESLMKGVKEHRIMAWSAHPEEQAVLATSPVAGVLPTTNEENSTTGVFFRDMSVSKMDFYLKTAATLTTDVCTAATPTFTTTVDLHSDLTEELADELPAYVASGVWKGEKFKTQVFIYGPPGTTLLENSVIGGGDDETFVDAPQSDLGRPVSTFWVMLKPGETKSVTATFTGAAGEYGSPALWPTPMLNPTTTTVNAAGCQAK</sequence>
<reference evidence="1 2" key="1">
    <citation type="submission" date="2019-02" db="EMBL/GenBank/DDBJ databases">
        <title>Sequencing the genomes of 1000 actinobacteria strains.</title>
        <authorList>
            <person name="Klenk H.-P."/>
        </authorList>
    </citation>
    <scope>NUCLEOTIDE SEQUENCE [LARGE SCALE GENOMIC DNA]</scope>
    <source>
        <strain evidence="1 2">DSM 18319</strain>
    </source>
</reference>
<accession>A0A4Q8AIR9</accession>
<evidence type="ECO:0000313" key="2">
    <source>
        <dbReference type="Proteomes" id="UP000291483"/>
    </source>
</evidence>
<evidence type="ECO:0000313" key="1">
    <source>
        <dbReference type="EMBL" id="RZU64362.1"/>
    </source>
</evidence>
<dbReference type="InterPro" id="IPR025101">
    <property type="entry name" value="DUF4012"/>
</dbReference>
<organism evidence="1 2">
    <name type="scientific">Microterricola gilva</name>
    <dbReference type="NCBI Taxonomy" id="393267"/>
    <lineage>
        <taxon>Bacteria</taxon>
        <taxon>Bacillati</taxon>
        <taxon>Actinomycetota</taxon>
        <taxon>Actinomycetes</taxon>
        <taxon>Micrococcales</taxon>
        <taxon>Microbacteriaceae</taxon>
        <taxon>Microterricola</taxon>
    </lineage>
</organism>
<name>A0A4Q8AIR9_9MICO</name>
<dbReference type="Proteomes" id="UP000291483">
    <property type="component" value="Unassembled WGS sequence"/>
</dbReference>
<comment type="caution">
    <text evidence="1">The sequence shown here is derived from an EMBL/GenBank/DDBJ whole genome shotgun (WGS) entry which is preliminary data.</text>
</comment>